<dbReference type="InterPro" id="IPR010736">
    <property type="entry name" value="SHIPPO-rpt"/>
</dbReference>
<name>A0ABR2L0E2_9EUKA</name>
<dbReference type="Pfam" id="PF07004">
    <property type="entry name" value="SHIPPO-rpt"/>
    <property type="match status" value="3"/>
</dbReference>
<feature type="region of interest" description="Disordered" evidence="1">
    <location>
        <begin position="1"/>
        <end position="56"/>
    </location>
</feature>
<evidence type="ECO:0000313" key="2">
    <source>
        <dbReference type="EMBL" id="KAK8895715.1"/>
    </source>
</evidence>
<evidence type="ECO:0000256" key="1">
    <source>
        <dbReference type="SAM" id="MobiDB-lite"/>
    </source>
</evidence>
<reference evidence="2 3" key="1">
    <citation type="submission" date="2024-04" db="EMBL/GenBank/DDBJ databases">
        <title>Tritrichomonas musculus Genome.</title>
        <authorList>
            <person name="Alves-Ferreira E."/>
            <person name="Grigg M."/>
            <person name="Lorenzi H."/>
            <person name="Galac M."/>
        </authorList>
    </citation>
    <scope>NUCLEOTIDE SEQUENCE [LARGE SCALE GENOMIC DNA]</scope>
    <source>
        <strain evidence="2 3">EAF2021</strain>
    </source>
</reference>
<dbReference type="SUPFAM" id="SSF47391">
    <property type="entry name" value="Dimerization-anchoring domain of cAMP-dependent PK regulatory subunit"/>
    <property type="match status" value="1"/>
</dbReference>
<feature type="region of interest" description="Disordered" evidence="1">
    <location>
        <begin position="236"/>
        <end position="286"/>
    </location>
</feature>
<feature type="compositionally biased region" description="Basic residues" evidence="1">
    <location>
        <begin position="261"/>
        <end position="273"/>
    </location>
</feature>
<feature type="compositionally biased region" description="Low complexity" evidence="1">
    <location>
        <begin position="45"/>
        <end position="56"/>
    </location>
</feature>
<sequence length="373" mass="42368">MTEEETDVPPISIPQAEPEEPDGQAATVRNPRNSRPRMMSKKPRAQSARPSAQQSAYQKALIQARLYAGCTFGKDAKKITIGCSRPNARPGQAIPGPGAYNPPSQPISHRLRTGISNYLPSTDYTTLTSHIDYRSKSIFPEQAHTPRVGERDNYRDWWILNHNPASFYVEKQNFAGGRTHMIQSRHSDPKKDALPGPGQYDALKSFKMVNDLTHSTHLVMGNERRGHWMVREYNPSPADYSPNSKSILVREPSYTIGSRSRPNKRREMARKRNNSPNSGQSNKNGPMIGIDVFIVRLDPSMDENEARDYVRSHPDLKTVLHDVIEEILETKPAAPVGFMRDYFINLKKEMGIEDPEPQEDPLDYYRNMIKNEQ</sequence>
<dbReference type="EMBL" id="JAPFFF010000002">
    <property type="protein sequence ID" value="KAK8895715.1"/>
    <property type="molecule type" value="Genomic_DNA"/>
</dbReference>
<evidence type="ECO:0008006" key="4">
    <source>
        <dbReference type="Google" id="ProtNLM"/>
    </source>
</evidence>
<evidence type="ECO:0000313" key="3">
    <source>
        <dbReference type="Proteomes" id="UP001470230"/>
    </source>
</evidence>
<gene>
    <name evidence="2" type="ORF">M9Y10_013599</name>
</gene>
<protein>
    <recommendedName>
        <fullName evidence="4">RIIa domain-containing protein</fullName>
    </recommendedName>
</protein>
<dbReference type="Proteomes" id="UP001470230">
    <property type="component" value="Unassembled WGS sequence"/>
</dbReference>
<dbReference type="Gene3D" id="1.20.890.10">
    <property type="entry name" value="cAMP-dependent protein kinase regulatory subunit, dimerization-anchoring domain"/>
    <property type="match status" value="1"/>
</dbReference>
<comment type="caution">
    <text evidence="2">The sequence shown here is derived from an EMBL/GenBank/DDBJ whole genome shotgun (WGS) entry which is preliminary data.</text>
</comment>
<keyword evidence="3" id="KW-1185">Reference proteome</keyword>
<feature type="compositionally biased region" description="Polar residues" evidence="1">
    <location>
        <begin position="274"/>
        <end position="284"/>
    </location>
</feature>
<proteinExistence type="predicted"/>
<feature type="compositionally biased region" description="Basic residues" evidence="1">
    <location>
        <begin position="32"/>
        <end position="44"/>
    </location>
</feature>
<accession>A0ABR2L0E2</accession>
<organism evidence="2 3">
    <name type="scientific">Tritrichomonas musculus</name>
    <dbReference type="NCBI Taxonomy" id="1915356"/>
    <lineage>
        <taxon>Eukaryota</taxon>
        <taxon>Metamonada</taxon>
        <taxon>Parabasalia</taxon>
        <taxon>Tritrichomonadida</taxon>
        <taxon>Tritrichomonadidae</taxon>
        <taxon>Tritrichomonas</taxon>
    </lineage>
</organism>